<evidence type="ECO:0000313" key="1">
    <source>
        <dbReference type="EMBL" id="GIO33721.1"/>
    </source>
</evidence>
<organism evidence="1 2">
    <name type="scientific">Paenibacillus albilobatus</name>
    <dbReference type="NCBI Taxonomy" id="2716884"/>
    <lineage>
        <taxon>Bacteria</taxon>
        <taxon>Bacillati</taxon>
        <taxon>Bacillota</taxon>
        <taxon>Bacilli</taxon>
        <taxon>Bacillales</taxon>
        <taxon>Paenibacillaceae</taxon>
        <taxon>Paenibacillus</taxon>
    </lineage>
</organism>
<evidence type="ECO:0000313" key="2">
    <source>
        <dbReference type="Proteomes" id="UP000679779"/>
    </source>
</evidence>
<protein>
    <submittedName>
        <fullName evidence="1">Uncharacterized protein</fullName>
    </submittedName>
</protein>
<dbReference type="EMBL" id="BORQ01000007">
    <property type="protein sequence ID" value="GIO33721.1"/>
    <property type="molecule type" value="Genomic_DNA"/>
</dbReference>
<reference evidence="1" key="1">
    <citation type="submission" date="2021-03" db="EMBL/GenBank/DDBJ databases">
        <title>Antimicrobial resistance genes in bacteria isolated from Japanese honey, and their potential for conferring macrolide and lincosamide resistance in the American foulbrood pathogen Paenibacillus larvae.</title>
        <authorList>
            <person name="Okamoto M."/>
            <person name="Kumagai M."/>
            <person name="Kanamori H."/>
            <person name="Takamatsu D."/>
        </authorList>
    </citation>
    <scope>NUCLEOTIDE SEQUENCE</scope>
    <source>
        <strain evidence="1">J2TS6</strain>
    </source>
</reference>
<proteinExistence type="predicted"/>
<sequence>MLKSIQYLDYAVQGNVIVPLVFLDHDQFDKLINDYDSVKMYLKQVRRKKRGA</sequence>
<dbReference type="Proteomes" id="UP000679779">
    <property type="component" value="Unassembled WGS sequence"/>
</dbReference>
<keyword evidence="2" id="KW-1185">Reference proteome</keyword>
<comment type="caution">
    <text evidence="1">The sequence shown here is derived from an EMBL/GenBank/DDBJ whole genome shotgun (WGS) entry which is preliminary data.</text>
</comment>
<name>A0A919XK66_9BACL</name>
<dbReference type="AlphaFoldDB" id="A0A919XK66"/>
<dbReference type="RefSeq" id="WP_212958601.1">
    <property type="nucleotide sequence ID" value="NZ_BORQ01000007.1"/>
</dbReference>
<gene>
    <name evidence="1" type="ORF">J2TS6_48620</name>
</gene>
<accession>A0A919XK66</accession>